<dbReference type="Pfam" id="PF13361">
    <property type="entry name" value="UvrD_C"/>
    <property type="match status" value="1"/>
</dbReference>
<keyword evidence="5 16" id="KW-0269">Exonuclease</keyword>
<keyword evidence="6 12" id="KW-0067">ATP-binding</keyword>
<keyword evidence="13" id="KW-0175">Coiled coil</keyword>
<dbReference type="EC" id="5.6.2.4" evidence="10"/>
<dbReference type="InterPro" id="IPR027417">
    <property type="entry name" value="P-loop_NTPase"/>
</dbReference>
<keyword evidence="16" id="KW-0548">Nucleotidyltransferase</keyword>
<dbReference type="GO" id="GO:0005829">
    <property type="term" value="C:cytosol"/>
    <property type="evidence" value="ECO:0007669"/>
    <property type="project" value="TreeGrafter"/>
</dbReference>
<dbReference type="Pfam" id="PF00580">
    <property type="entry name" value="UvrD-helicase"/>
    <property type="match status" value="1"/>
</dbReference>
<reference evidence="16 17" key="2">
    <citation type="submission" date="2009-02" db="EMBL/GenBank/DDBJ databases">
        <title>Draft genome sequence of Clostridium methylpentosum (DSM 5476).</title>
        <authorList>
            <person name="Sudarsanam P."/>
            <person name="Ley R."/>
            <person name="Guruge J."/>
            <person name="Turnbaugh P.J."/>
            <person name="Mahowald M."/>
            <person name="Liep D."/>
            <person name="Gordon J."/>
        </authorList>
    </citation>
    <scope>NUCLEOTIDE SEQUENCE [LARGE SCALE GENOMIC DNA]</scope>
    <source>
        <strain evidence="16 17">DSM 5476</strain>
    </source>
</reference>
<dbReference type="Gene3D" id="3.30.420.10">
    <property type="entry name" value="Ribonuclease H-like superfamily/Ribonuclease H"/>
    <property type="match status" value="1"/>
</dbReference>
<keyword evidence="7" id="KW-0238">DNA-binding</keyword>
<dbReference type="Gene3D" id="1.10.486.10">
    <property type="entry name" value="PCRA, domain 4"/>
    <property type="match status" value="2"/>
</dbReference>
<keyword evidence="5 16" id="KW-0540">Nuclease</keyword>
<evidence type="ECO:0000256" key="3">
    <source>
        <dbReference type="ARBA" id="ARBA00022801"/>
    </source>
</evidence>
<dbReference type="GO" id="GO:0043138">
    <property type="term" value="F:3'-5' DNA helicase activity"/>
    <property type="evidence" value="ECO:0007669"/>
    <property type="project" value="UniProtKB-EC"/>
</dbReference>
<keyword evidence="2 12" id="KW-0547">Nucleotide-binding</keyword>
<dbReference type="SMART" id="SM00479">
    <property type="entry name" value="EXOIII"/>
    <property type="match status" value="1"/>
</dbReference>
<comment type="catalytic activity">
    <reaction evidence="11">
        <text>ATP + H2O = ADP + phosphate + H(+)</text>
        <dbReference type="Rhea" id="RHEA:13065"/>
        <dbReference type="ChEBI" id="CHEBI:15377"/>
        <dbReference type="ChEBI" id="CHEBI:15378"/>
        <dbReference type="ChEBI" id="CHEBI:30616"/>
        <dbReference type="ChEBI" id="CHEBI:43474"/>
        <dbReference type="ChEBI" id="CHEBI:456216"/>
        <dbReference type="EC" id="5.6.2.4"/>
    </reaction>
</comment>
<keyword evidence="4 12" id="KW-0347">Helicase</keyword>
<proteinExistence type="inferred from homology"/>
<evidence type="ECO:0000256" key="2">
    <source>
        <dbReference type="ARBA" id="ARBA00022741"/>
    </source>
</evidence>
<keyword evidence="17" id="KW-1185">Reference proteome</keyword>
<dbReference type="InterPro" id="IPR012337">
    <property type="entry name" value="RNaseH-like_sf"/>
</dbReference>
<comment type="caution">
    <text evidence="16">The sequence shown here is derived from an EMBL/GenBank/DDBJ whole genome shotgun (WGS) entry which is preliminary data.</text>
</comment>
<protein>
    <recommendedName>
        <fullName evidence="10">DNA 3'-5' helicase</fullName>
        <ecNumber evidence="10">5.6.2.4</ecNumber>
    </recommendedName>
</protein>
<evidence type="ECO:0000259" key="15">
    <source>
        <dbReference type="PROSITE" id="PS51217"/>
    </source>
</evidence>
<reference evidence="16 17" key="1">
    <citation type="submission" date="2009-01" db="EMBL/GenBank/DDBJ databases">
        <authorList>
            <person name="Fulton L."/>
            <person name="Clifton S."/>
            <person name="Fulton B."/>
            <person name="Xu J."/>
            <person name="Minx P."/>
            <person name="Pepin K.H."/>
            <person name="Johnson M."/>
            <person name="Bhonagiri V."/>
            <person name="Nash W.E."/>
            <person name="Mardis E.R."/>
            <person name="Wilson R.K."/>
        </authorList>
    </citation>
    <scope>NUCLEOTIDE SEQUENCE [LARGE SCALE GENOMIC DNA]</scope>
    <source>
        <strain evidence="16 17">DSM 5476</strain>
    </source>
</reference>
<dbReference type="GO" id="GO:0004527">
    <property type="term" value="F:exonuclease activity"/>
    <property type="evidence" value="ECO:0007669"/>
    <property type="project" value="UniProtKB-KW"/>
</dbReference>
<dbReference type="eggNOG" id="COG0210">
    <property type="taxonomic scope" value="Bacteria"/>
</dbReference>
<dbReference type="InterPro" id="IPR013520">
    <property type="entry name" value="Ribonucl_H"/>
</dbReference>
<keyword evidence="16" id="KW-0808">Transferase</keyword>
<dbReference type="NCBIfam" id="TIGR00573">
    <property type="entry name" value="dnaq"/>
    <property type="match status" value="1"/>
</dbReference>
<evidence type="ECO:0000256" key="13">
    <source>
        <dbReference type="SAM" id="Coils"/>
    </source>
</evidence>
<dbReference type="InterPro" id="IPR036397">
    <property type="entry name" value="RNaseH_sf"/>
</dbReference>
<accession>C0ECE2</accession>
<dbReference type="GO" id="GO:0006260">
    <property type="term" value="P:DNA replication"/>
    <property type="evidence" value="ECO:0007669"/>
    <property type="project" value="InterPro"/>
</dbReference>
<evidence type="ECO:0000256" key="1">
    <source>
        <dbReference type="ARBA" id="ARBA00009922"/>
    </source>
</evidence>
<gene>
    <name evidence="16" type="ORF">CLOSTMETH_01512</name>
</gene>
<dbReference type="Gene3D" id="3.40.50.300">
    <property type="entry name" value="P-loop containing nucleotide triphosphate hydrolases"/>
    <property type="match status" value="2"/>
</dbReference>
<evidence type="ECO:0000256" key="4">
    <source>
        <dbReference type="ARBA" id="ARBA00022806"/>
    </source>
</evidence>
<comment type="catalytic activity">
    <reaction evidence="9">
        <text>Couples ATP hydrolysis with the unwinding of duplex DNA by translocating in the 3'-5' direction.</text>
        <dbReference type="EC" id="5.6.2.4"/>
    </reaction>
</comment>
<dbReference type="PANTHER" id="PTHR11070">
    <property type="entry name" value="UVRD / RECB / PCRA DNA HELICASE FAMILY MEMBER"/>
    <property type="match status" value="1"/>
</dbReference>
<evidence type="ECO:0000256" key="9">
    <source>
        <dbReference type="ARBA" id="ARBA00034617"/>
    </source>
</evidence>
<dbReference type="Proteomes" id="UP000003340">
    <property type="component" value="Unassembled WGS sequence"/>
</dbReference>
<dbReference type="GO" id="GO:0005524">
    <property type="term" value="F:ATP binding"/>
    <property type="evidence" value="ECO:0007669"/>
    <property type="project" value="UniProtKB-UniRule"/>
</dbReference>
<dbReference type="Gene3D" id="3.30.160.800">
    <property type="match status" value="1"/>
</dbReference>
<dbReference type="GO" id="GO:0033202">
    <property type="term" value="C:DNA helicase complex"/>
    <property type="evidence" value="ECO:0007669"/>
    <property type="project" value="TreeGrafter"/>
</dbReference>
<feature type="domain" description="UvrD-like helicase ATP-binding" evidence="14">
    <location>
        <begin position="9"/>
        <end position="310"/>
    </location>
</feature>
<dbReference type="HOGENOM" id="CLU_004585_5_10_9"/>
<dbReference type="AlphaFoldDB" id="C0ECE2"/>
<feature type="domain" description="UvrD-like helicase C-terminal" evidence="15">
    <location>
        <begin position="317"/>
        <end position="784"/>
    </location>
</feature>
<evidence type="ECO:0000256" key="12">
    <source>
        <dbReference type="PROSITE-ProRule" id="PRU00560"/>
    </source>
</evidence>
<dbReference type="FunFam" id="3.30.420.10:FF:000045">
    <property type="entry name" value="3'-5' exonuclease DinG"/>
    <property type="match status" value="1"/>
</dbReference>
<evidence type="ECO:0000313" key="17">
    <source>
        <dbReference type="Proteomes" id="UP000003340"/>
    </source>
</evidence>
<name>C0ECE2_9FIRM</name>
<evidence type="ECO:0000256" key="10">
    <source>
        <dbReference type="ARBA" id="ARBA00034808"/>
    </source>
</evidence>
<dbReference type="InterPro" id="IPR006054">
    <property type="entry name" value="DnaQ"/>
</dbReference>
<dbReference type="PROSITE" id="PS51198">
    <property type="entry name" value="UVRD_HELICASE_ATP_BIND"/>
    <property type="match status" value="1"/>
</dbReference>
<keyword evidence="8" id="KW-0413">Isomerase</keyword>
<dbReference type="InterPro" id="IPR013986">
    <property type="entry name" value="DExx_box_DNA_helicase_dom_sf"/>
</dbReference>
<evidence type="ECO:0000256" key="5">
    <source>
        <dbReference type="ARBA" id="ARBA00022839"/>
    </source>
</evidence>
<dbReference type="STRING" id="537013.CLOSTMETH_01512"/>
<dbReference type="GO" id="GO:0003677">
    <property type="term" value="F:DNA binding"/>
    <property type="evidence" value="ECO:0007669"/>
    <property type="project" value="UniProtKB-KW"/>
</dbReference>
<dbReference type="GO" id="GO:0016887">
    <property type="term" value="F:ATP hydrolysis activity"/>
    <property type="evidence" value="ECO:0007669"/>
    <property type="project" value="RHEA"/>
</dbReference>
<evidence type="ECO:0000256" key="11">
    <source>
        <dbReference type="ARBA" id="ARBA00048988"/>
    </source>
</evidence>
<dbReference type="Gene3D" id="1.10.10.160">
    <property type="match status" value="1"/>
</dbReference>
<dbReference type="InterPro" id="IPR000212">
    <property type="entry name" value="DNA_helicase_UvrD/REP"/>
</dbReference>
<dbReference type="CDD" id="cd17932">
    <property type="entry name" value="DEXQc_UvrD"/>
    <property type="match status" value="1"/>
</dbReference>
<keyword evidence="3 12" id="KW-0378">Hydrolase</keyword>
<dbReference type="Pfam" id="PF00929">
    <property type="entry name" value="RNase_T"/>
    <property type="match status" value="1"/>
</dbReference>
<evidence type="ECO:0000256" key="7">
    <source>
        <dbReference type="ARBA" id="ARBA00023125"/>
    </source>
</evidence>
<dbReference type="EMBL" id="ACEC01000050">
    <property type="protein sequence ID" value="EEG30853.1"/>
    <property type="molecule type" value="Genomic_DNA"/>
</dbReference>
<sequence>MFDFDSQYQKLNQQQKYVVDELGRNILLLAAAGTGKTNTLALRIVKLLREGRAAPEQVLCLTFTNRACKEMKERIVSAVGPEGLKIEVRTFHSFCYELIQAFVKTTDLPSGFVIYDEDDCRELLSSFDLSLMGKGSIAAVQKFIDHIKEQRLLLPGRSNAAVIKHCYDNHYDKLEATCKERGGVNVAQFRFLLKFGAKLLKLYDRTLAERHALDFNDLLGKASEILSNPEYAASIAESYKFIHIDEVQDTSLIEYGIIQKIFGSSRLMLCGDYFQTIYQWRGSKPRDIFSGFERDYDPVRVVFDQNYRSTQVLLNASYAFLKASFPAQVESVYGGEIIAHAAQRGELITCKTARSVAEEAAWIYREIKRLNPPDRSRVAVLSRNNQHNQKLSEEFLKLNLEQDQWIDFLLADQFKFFRTKEVKDVLAFLKLLVNKYDDTSLERILLGYAKGVGVQTIRKLECKEHRALGIRLSDFVQRDTLLYGDPYDGLTRALYGKNVVVFDVESTGTDTSSDEIIQIAAVRIDETGRVLRSFEQLLHPSKPVGQSEAVHHFSDALLAERGGEPPQVLAEFCSFVRGAVVVGHNVGFDLTILASELSRLGLPPAEYEEYYDTLDLARRFYPDLPNHKLETLSKLLDTEVKSSHDAMDDILATKDVLLHLTAHKLLPTLQQRKAVYERYQGRFDKLSSTIESLRRASEELPLSSLLDRIMEAMRMKQLCEGEEKRLRNLAELREIAREMEGLSPGRLDCILAFLETAALSSTNLDRMLALKPRVPILTVHQAKGAEFDTVFLAGLQDDQFPSYFAQLSGDLDEERRTFYVAMTRAKQRLYLSCALEVDGRKKKPSRFLEDIPAEYIQSDQTAEKY</sequence>
<evidence type="ECO:0000256" key="8">
    <source>
        <dbReference type="ARBA" id="ARBA00023235"/>
    </source>
</evidence>
<feature type="binding site" evidence="12">
    <location>
        <begin position="30"/>
        <end position="37"/>
    </location>
    <ligand>
        <name>ATP</name>
        <dbReference type="ChEBI" id="CHEBI:30616"/>
    </ligand>
</feature>
<feature type="coiled-coil region" evidence="13">
    <location>
        <begin position="676"/>
        <end position="739"/>
    </location>
</feature>
<evidence type="ECO:0000313" key="16">
    <source>
        <dbReference type="EMBL" id="EEG30853.1"/>
    </source>
</evidence>
<dbReference type="GO" id="GO:0000725">
    <property type="term" value="P:recombinational repair"/>
    <property type="evidence" value="ECO:0007669"/>
    <property type="project" value="TreeGrafter"/>
</dbReference>
<dbReference type="InterPro" id="IPR014016">
    <property type="entry name" value="UvrD-like_ATP-bd"/>
</dbReference>
<dbReference type="PANTHER" id="PTHR11070:SF2">
    <property type="entry name" value="ATP-DEPENDENT DNA HELICASE SRS2"/>
    <property type="match status" value="1"/>
</dbReference>
<dbReference type="InterPro" id="IPR014017">
    <property type="entry name" value="DNA_helicase_UvrD-like_C"/>
</dbReference>
<comment type="similarity">
    <text evidence="1">Belongs to the helicase family. UvrD subfamily.</text>
</comment>
<dbReference type="PROSITE" id="PS51217">
    <property type="entry name" value="UVRD_HELICASE_CTER"/>
    <property type="match status" value="1"/>
</dbReference>
<dbReference type="GO" id="GO:0003887">
    <property type="term" value="F:DNA-directed DNA polymerase activity"/>
    <property type="evidence" value="ECO:0007669"/>
    <property type="project" value="InterPro"/>
</dbReference>
<dbReference type="SUPFAM" id="SSF53098">
    <property type="entry name" value="Ribonuclease H-like"/>
    <property type="match status" value="1"/>
</dbReference>
<organism evidence="16 17">
    <name type="scientific">[Clostridium] methylpentosum DSM 5476</name>
    <dbReference type="NCBI Taxonomy" id="537013"/>
    <lineage>
        <taxon>Bacteria</taxon>
        <taxon>Bacillati</taxon>
        <taxon>Bacillota</taxon>
        <taxon>Clostridia</taxon>
        <taxon>Eubacteriales</taxon>
        <taxon>Oscillospiraceae</taxon>
        <taxon>Oscillospiraceae incertae sedis</taxon>
    </lineage>
</organism>
<evidence type="ECO:0000256" key="6">
    <source>
        <dbReference type="ARBA" id="ARBA00022840"/>
    </source>
</evidence>
<dbReference type="CDD" id="cd06127">
    <property type="entry name" value="DEDDh"/>
    <property type="match status" value="1"/>
</dbReference>
<dbReference type="SUPFAM" id="SSF52540">
    <property type="entry name" value="P-loop containing nucleoside triphosphate hydrolases"/>
    <property type="match status" value="1"/>
</dbReference>
<evidence type="ECO:0000259" key="14">
    <source>
        <dbReference type="PROSITE" id="PS51198"/>
    </source>
</evidence>